<dbReference type="InterPro" id="IPR036414">
    <property type="entry name" value="YaeB_N_sf"/>
</dbReference>
<dbReference type="Pfam" id="PF18389">
    <property type="entry name" value="TrmO_C"/>
    <property type="match status" value="1"/>
</dbReference>
<dbReference type="PANTHER" id="PTHR12818:SF0">
    <property type="entry name" value="TRNA (ADENINE(37)-N6)-METHYLTRANSFERASE"/>
    <property type="match status" value="1"/>
</dbReference>
<dbReference type="NCBIfam" id="TIGR00104">
    <property type="entry name" value="tRNA_TsaA"/>
    <property type="match status" value="1"/>
</dbReference>
<dbReference type="Proteomes" id="UP000477980">
    <property type="component" value="Unassembled WGS sequence"/>
</dbReference>
<dbReference type="Gene3D" id="3.30.2310.10">
    <property type="entry name" value="YaeB-like"/>
    <property type="match status" value="1"/>
</dbReference>
<evidence type="ECO:0000313" key="4">
    <source>
        <dbReference type="EMBL" id="MQP14477.1"/>
    </source>
</evidence>
<dbReference type="InterPro" id="IPR023368">
    <property type="entry name" value="UPF0066_cons_site"/>
</dbReference>
<dbReference type="InterPro" id="IPR040372">
    <property type="entry name" value="YaeB-like"/>
</dbReference>
<keyword evidence="4" id="KW-0489">Methyltransferase</keyword>
<accession>A0A6G1VLU9</accession>
<evidence type="ECO:0000313" key="5">
    <source>
        <dbReference type="Proteomes" id="UP000477980"/>
    </source>
</evidence>
<dbReference type="OrthoDB" id="9804309at2"/>
<dbReference type="EMBL" id="VZAH01000085">
    <property type="protein sequence ID" value="MQP14477.1"/>
    <property type="molecule type" value="Genomic_DNA"/>
</dbReference>
<sequence>MEIKPIARFRSPFSSKFGIPKQAGLVAELEGQIVFEPEYRNPDFLRGMEGFDFLWLIWEFSANKHKANSPVVRPPVLGGNEKVGVFATRSPFRPNNIGLSSVKISRIEWETSKGPVIHVKGGDLMDGTPIYDIKPYVVYADCHPDARSGFVDDRKWAKLDVEISGEIREYLICQGLNDEKIEILKEVLAQDPRPHYQKDPHKVYGMPYEGLDIHFSVSEKTLTVVR</sequence>
<name>A0A6G1VLU9_9BACT</name>
<evidence type="ECO:0000259" key="3">
    <source>
        <dbReference type="PROSITE" id="PS51668"/>
    </source>
</evidence>
<comment type="caution">
    <text evidence="4">The sequence shown here is derived from an EMBL/GenBank/DDBJ whole genome shotgun (WGS) entry which is preliminary data.</text>
</comment>
<dbReference type="Gene3D" id="2.40.30.70">
    <property type="entry name" value="YaeB-like"/>
    <property type="match status" value="1"/>
</dbReference>
<dbReference type="PROSITE" id="PS01318">
    <property type="entry name" value="TSAA_1"/>
    <property type="match status" value="1"/>
</dbReference>
<dbReference type="AlphaFoldDB" id="A0A6G1VLU9"/>
<dbReference type="PANTHER" id="PTHR12818">
    <property type="entry name" value="TRNA (ADENINE(37)-N6)-METHYLTRANSFERASE"/>
    <property type="match status" value="1"/>
</dbReference>
<dbReference type="CDD" id="cd09281">
    <property type="entry name" value="UPF0066"/>
    <property type="match status" value="1"/>
</dbReference>
<proteinExistence type="inferred from homology"/>
<reference evidence="4 5" key="1">
    <citation type="submission" date="2019-09" db="EMBL/GenBank/DDBJ databases">
        <title>Distinct polysaccharide growth profiles of human intestinal Prevotella copri isolates.</title>
        <authorList>
            <person name="Fehlner-Peach H."/>
            <person name="Magnabosco C."/>
            <person name="Raghavan V."/>
            <person name="Scher J.U."/>
            <person name="Tett A."/>
            <person name="Cox L.M."/>
            <person name="Gottsegen C."/>
            <person name="Watters A."/>
            <person name="Wiltshire- Gordon J.D."/>
            <person name="Segata N."/>
            <person name="Bonneau R."/>
            <person name="Littman D.R."/>
        </authorList>
    </citation>
    <scope>NUCLEOTIDE SEQUENCE [LARGE SCALE GENOMIC DNA]</scope>
    <source>
        <strain evidence="5">iAA917</strain>
    </source>
</reference>
<dbReference type="RefSeq" id="WP_153089839.1">
    <property type="nucleotide sequence ID" value="NZ_VZAH01000085.1"/>
</dbReference>
<comment type="similarity">
    <text evidence="2">Belongs to the tRNA methyltransferase O family.</text>
</comment>
<dbReference type="SUPFAM" id="SSF118196">
    <property type="entry name" value="YaeB-like"/>
    <property type="match status" value="1"/>
</dbReference>
<keyword evidence="4" id="KW-0808">Transferase</keyword>
<organism evidence="4 5">
    <name type="scientific">Segatella copri</name>
    <dbReference type="NCBI Taxonomy" id="165179"/>
    <lineage>
        <taxon>Bacteria</taxon>
        <taxon>Pseudomonadati</taxon>
        <taxon>Bacteroidota</taxon>
        <taxon>Bacteroidia</taxon>
        <taxon>Bacteroidales</taxon>
        <taxon>Prevotellaceae</taxon>
        <taxon>Segatella</taxon>
    </lineage>
</organism>
<feature type="domain" description="TsaA-like" evidence="3">
    <location>
        <begin position="3"/>
        <end position="145"/>
    </location>
</feature>
<dbReference type="GO" id="GO:0008168">
    <property type="term" value="F:methyltransferase activity"/>
    <property type="evidence" value="ECO:0007669"/>
    <property type="project" value="UniProtKB-KW"/>
</dbReference>
<dbReference type="GO" id="GO:0032259">
    <property type="term" value="P:methylation"/>
    <property type="evidence" value="ECO:0007669"/>
    <property type="project" value="UniProtKB-KW"/>
</dbReference>
<dbReference type="InterPro" id="IPR023370">
    <property type="entry name" value="TrmO-like_N"/>
</dbReference>
<evidence type="ECO:0000256" key="1">
    <source>
        <dbReference type="ARBA" id="ARBA00022691"/>
    </source>
</evidence>
<dbReference type="PROSITE" id="PS51668">
    <property type="entry name" value="TSAA_2"/>
    <property type="match status" value="1"/>
</dbReference>
<dbReference type="Pfam" id="PF01980">
    <property type="entry name" value="TrmO_N"/>
    <property type="match status" value="1"/>
</dbReference>
<protein>
    <submittedName>
        <fullName evidence="4">tRNA (N6-threonylcarbamoyladenosine(37)-N6)-methyltransferase TrmO</fullName>
    </submittedName>
</protein>
<dbReference type="InterPro" id="IPR036413">
    <property type="entry name" value="YaeB-like_sf"/>
</dbReference>
<evidence type="ECO:0000256" key="2">
    <source>
        <dbReference type="ARBA" id="ARBA00033753"/>
    </source>
</evidence>
<keyword evidence="1" id="KW-0949">S-adenosyl-L-methionine</keyword>
<gene>
    <name evidence="4" type="primary">tsaA</name>
    <name evidence="4" type="ORF">F7D25_08665</name>
</gene>
<dbReference type="InterPro" id="IPR041369">
    <property type="entry name" value="TrmO_C"/>
</dbReference>